<proteinExistence type="inferred from homology"/>
<evidence type="ECO:0000256" key="3">
    <source>
        <dbReference type="ARBA" id="ARBA00022475"/>
    </source>
</evidence>
<keyword evidence="4 12" id="KW-0812">Transmembrane</keyword>
<evidence type="ECO:0000256" key="6">
    <source>
        <dbReference type="ARBA" id="ARBA00022989"/>
    </source>
</evidence>
<evidence type="ECO:0000256" key="8">
    <source>
        <dbReference type="ARBA" id="ARBA00023136"/>
    </source>
</evidence>
<keyword evidence="9" id="KW-1015">Disulfide bond</keyword>
<evidence type="ECO:0000256" key="7">
    <source>
        <dbReference type="ARBA" id="ARBA00023121"/>
    </source>
</evidence>
<feature type="compositionally biased region" description="Low complexity" evidence="11">
    <location>
        <begin position="593"/>
        <end position="607"/>
    </location>
</feature>
<evidence type="ECO:0000256" key="2">
    <source>
        <dbReference type="ARBA" id="ARBA00010929"/>
    </source>
</evidence>
<evidence type="ECO:0000256" key="12">
    <source>
        <dbReference type="SAM" id="Phobius"/>
    </source>
</evidence>
<evidence type="ECO:0000259" key="13">
    <source>
        <dbReference type="Pfam" id="PF10699"/>
    </source>
</evidence>
<comment type="similarity">
    <text evidence="2">Belongs to the HAP2/GCS1 family.</text>
</comment>
<gene>
    <name evidence="14" type="ORF">KUTeg_014000</name>
</gene>
<evidence type="ECO:0000256" key="4">
    <source>
        <dbReference type="ARBA" id="ARBA00022692"/>
    </source>
</evidence>
<accession>A0ABQ9EVB1</accession>
<evidence type="ECO:0000313" key="15">
    <source>
        <dbReference type="Proteomes" id="UP001217089"/>
    </source>
</evidence>
<dbReference type="Pfam" id="PF10699">
    <property type="entry name" value="HAP2-GCS1"/>
    <property type="match status" value="1"/>
</dbReference>
<comment type="subcellular location">
    <subcellularLocation>
        <location evidence="1">Cell membrane</location>
        <topology evidence="1">Single-pass type I membrane protein</topology>
    </subcellularLocation>
</comment>
<keyword evidence="3" id="KW-1003">Cell membrane</keyword>
<organism evidence="14 15">
    <name type="scientific">Tegillarca granosa</name>
    <name type="common">Malaysian cockle</name>
    <name type="synonym">Anadara granosa</name>
    <dbReference type="NCBI Taxonomy" id="220873"/>
    <lineage>
        <taxon>Eukaryota</taxon>
        <taxon>Metazoa</taxon>
        <taxon>Spiralia</taxon>
        <taxon>Lophotrochozoa</taxon>
        <taxon>Mollusca</taxon>
        <taxon>Bivalvia</taxon>
        <taxon>Autobranchia</taxon>
        <taxon>Pteriomorphia</taxon>
        <taxon>Arcoida</taxon>
        <taxon>Arcoidea</taxon>
        <taxon>Arcidae</taxon>
        <taxon>Tegillarca</taxon>
    </lineage>
</organism>
<sequence length="744" mass="85903">MRVSVNNKAYEIFFHKDNTDNYQGCTTSDLQSLCGEDLDTDGSQIADQHYQHLEEPYIDHKVDIDIFTQRNANQKNHKWIPITEKSQHLVISSTNKFVLSQDKKVSASYGNFNEMTKLLIPDPLKYRQNRLLIPETSPYNDYSKYIPQQLKGNASEFLLIDERYFRLDGSECDRIGVSYEAFYRQDDKCLKPAQSCLDNQPMHFWLKDVTNQMQRKKVEYFLGGYAELSTPPLYKSDTDNWKLALKYKQNLTLKFSVEISADSLIPIFKGTECDIEEVYYYTEDNNETLFVYLYNPGMVNNNYIVLLDSCNVSQSSDNKQSVTVGPHQSKEVILKISTQHILNHRQQKVAERQIWFKEGQSCICLINCKCSCQADGFICVPLVGEDELQNSFTLFIILSVIFFLLIIGLVKATLSIFCPIRIGQFGLGVLAKYTTLKDYYEKDINKFAVVYDKNGIPIHPTKNRPVQFLPTWKIILLNLCIGFCFPAILAYWLFDKFCKKRVEEAFIKHIEESAEPFLSVSSPDLRGLKNYFHSSTSQWSRTDQDLSLEQFRKKKKDLSKLKKIREESKQNLSAYDITPPDSDDEHIDKNFGNSKSNNRNKTRSSTTYEQVSSQKRKTRSSTTSATGEEDGSSLFKRHTIQNLLHKNQVYCNYDQESKNLYHSGTHFSLRGVLRRLGRKFNFELGDYVIQTYENDGGSARLLHPHPQRIIHPMQFNMLLNASGVHIAITEDPKYPCLNASPPKD</sequence>
<evidence type="ECO:0000313" key="14">
    <source>
        <dbReference type="EMBL" id="KAJ8309126.1"/>
    </source>
</evidence>
<feature type="region of interest" description="Disordered" evidence="11">
    <location>
        <begin position="572"/>
        <end position="632"/>
    </location>
</feature>
<comment type="caution">
    <text evidence="14">The sequence shown here is derived from an EMBL/GenBank/DDBJ whole genome shotgun (WGS) entry which is preliminary data.</text>
</comment>
<dbReference type="Proteomes" id="UP001217089">
    <property type="component" value="Unassembled WGS sequence"/>
</dbReference>
<keyword evidence="6 12" id="KW-1133">Transmembrane helix</keyword>
<evidence type="ECO:0000256" key="11">
    <source>
        <dbReference type="SAM" id="MobiDB-lite"/>
    </source>
</evidence>
<feature type="transmembrane region" description="Helical" evidence="12">
    <location>
        <begin position="474"/>
        <end position="494"/>
    </location>
</feature>
<evidence type="ECO:0000256" key="10">
    <source>
        <dbReference type="ARBA" id="ARBA00023279"/>
    </source>
</evidence>
<dbReference type="PANTHER" id="PTHR31764:SF0">
    <property type="entry name" value="GENERATIVE CELL SPECIFIC-1_HAP2 DOMAIN-CONTAINING PROTEIN"/>
    <property type="match status" value="1"/>
</dbReference>
<feature type="domain" description="Generative cell specific-1/HAP2" evidence="13">
    <location>
        <begin position="53"/>
        <end position="359"/>
    </location>
</feature>
<dbReference type="InterPro" id="IPR040326">
    <property type="entry name" value="HAP2/GCS1"/>
</dbReference>
<evidence type="ECO:0000256" key="1">
    <source>
        <dbReference type="ARBA" id="ARBA00004251"/>
    </source>
</evidence>
<reference evidence="14 15" key="1">
    <citation type="submission" date="2022-12" db="EMBL/GenBank/DDBJ databases">
        <title>Chromosome-level genome of Tegillarca granosa.</title>
        <authorList>
            <person name="Kim J."/>
        </authorList>
    </citation>
    <scope>NUCLEOTIDE SEQUENCE [LARGE SCALE GENOMIC DNA]</scope>
    <source>
        <strain evidence="14">Teg-2019</strain>
        <tissue evidence="14">Adductor muscle</tissue>
    </source>
</reference>
<evidence type="ECO:0000256" key="5">
    <source>
        <dbReference type="ARBA" id="ARBA00022729"/>
    </source>
</evidence>
<protein>
    <recommendedName>
        <fullName evidence="13">Generative cell specific-1/HAP2 domain-containing protein</fullName>
    </recommendedName>
</protein>
<feature type="transmembrane region" description="Helical" evidence="12">
    <location>
        <begin position="392"/>
        <end position="414"/>
    </location>
</feature>
<evidence type="ECO:0000256" key="9">
    <source>
        <dbReference type="ARBA" id="ARBA00023157"/>
    </source>
</evidence>
<dbReference type="InterPro" id="IPR018928">
    <property type="entry name" value="HAP2/GCS1_dom"/>
</dbReference>
<keyword evidence="7" id="KW-0446">Lipid-binding</keyword>
<keyword evidence="15" id="KW-1185">Reference proteome</keyword>
<dbReference type="PANTHER" id="PTHR31764">
    <property type="entry name" value="PROTEIN HAPLESS 2"/>
    <property type="match status" value="1"/>
</dbReference>
<keyword evidence="8 12" id="KW-0472">Membrane</keyword>
<dbReference type="EMBL" id="JARBDR010000657">
    <property type="protein sequence ID" value="KAJ8309126.1"/>
    <property type="molecule type" value="Genomic_DNA"/>
</dbReference>
<keyword evidence="10" id="KW-0278">Fertilization</keyword>
<name>A0ABQ9EVB1_TEGGR</name>
<keyword evidence="5" id="KW-0732">Signal</keyword>